<sequence length="386" mass="41787">MDASLQRKVARRAAIAPFIVMDVMRAAHEEASRGTEVLHLEVGQPSTPAPRAVLREAQAALATDRLGYTEALGLEPLRRRIADHYAETYGIAVDWRRVVVTTGSSGAFVLAFLAAFDAGDRVAVAVPGYPAYRNILQALGVEVVLLPVGPETHFQPSPDLLDAVSGRLDGLIIASPANPTGAMLTRDALAALVTYCRERAIRLVSDEIYHGITYSAAAETALAFDDQTVVVNSFSKYYSMTGWRLGWLVLPEDLLRPVECLQQNLFISPPTLSQRAACSAFDCRDDLDANVRRYASNRAVLLDALPSAGFGSLAPADGAFYLYADVSQRTKDSAALCRRMLREIGVAVTPGTDFDPGRGHTCVRFSFAGSAEEISAAAERLLRWQV</sequence>
<proteinExistence type="inferred from homology"/>
<name>A0A380TAD4_9ZZZZ</name>
<dbReference type="InterPro" id="IPR004838">
    <property type="entry name" value="NHTrfase_class1_PyrdxlP-BS"/>
</dbReference>
<evidence type="ECO:0000259" key="6">
    <source>
        <dbReference type="Pfam" id="PF00155"/>
    </source>
</evidence>
<dbReference type="GO" id="GO:0030170">
    <property type="term" value="F:pyridoxal phosphate binding"/>
    <property type="evidence" value="ECO:0007669"/>
    <property type="project" value="InterPro"/>
</dbReference>
<accession>A0A380TAD4</accession>
<reference evidence="7" key="1">
    <citation type="submission" date="2018-07" db="EMBL/GenBank/DDBJ databases">
        <authorList>
            <person name="Quirk P.G."/>
            <person name="Krulwich T.A."/>
        </authorList>
    </citation>
    <scope>NUCLEOTIDE SEQUENCE</scope>
</reference>
<gene>
    <name evidence="7" type="ORF">DF3PB_1190008</name>
</gene>
<evidence type="ECO:0000256" key="1">
    <source>
        <dbReference type="ARBA" id="ARBA00001933"/>
    </source>
</evidence>
<dbReference type="InterPro" id="IPR050596">
    <property type="entry name" value="AspAT/PAT-like"/>
</dbReference>
<evidence type="ECO:0000313" key="7">
    <source>
        <dbReference type="EMBL" id="SUS04129.1"/>
    </source>
</evidence>
<comment type="similarity">
    <text evidence="2">Belongs to the class-I pyridoxal-phosphate-dependent aminotransferase family.</text>
</comment>
<dbReference type="AlphaFoldDB" id="A0A380TAD4"/>
<evidence type="ECO:0000256" key="4">
    <source>
        <dbReference type="ARBA" id="ARBA00022679"/>
    </source>
</evidence>
<dbReference type="CDD" id="cd00609">
    <property type="entry name" value="AAT_like"/>
    <property type="match status" value="1"/>
</dbReference>
<dbReference type="EMBL" id="UIDG01000023">
    <property type="protein sequence ID" value="SUS04129.1"/>
    <property type="molecule type" value="Genomic_DNA"/>
</dbReference>
<dbReference type="PANTHER" id="PTHR46383">
    <property type="entry name" value="ASPARTATE AMINOTRANSFERASE"/>
    <property type="match status" value="1"/>
</dbReference>
<dbReference type="Pfam" id="PF00155">
    <property type="entry name" value="Aminotran_1_2"/>
    <property type="match status" value="1"/>
</dbReference>
<evidence type="ECO:0000256" key="5">
    <source>
        <dbReference type="ARBA" id="ARBA00022898"/>
    </source>
</evidence>
<keyword evidence="5" id="KW-0663">Pyridoxal phosphate</keyword>
<feature type="domain" description="Aminotransferase class I/classII large" evidence="6">
    <location>
        <begin position="36"/>
        <end position="381"/>
    </location>
</feature>
<dbReference type="GO" id="GO:0006520">
    <property type="term" value="P:amino acid metabolic process"/>
    <property type="evidence" value="ECO:0007669"/>
    <property type="project" value="InterPro"/>
</dbReference>
<dbReference type="InterPro" id="IPR004839">
    <property type="entry name" value="Aminotransferase_I/II_large"/>
</dbReference>
<dbReference type="PANTHER" id="PTHR46383:SF2">
    <property type="entry name" value="AMINOTRANSFERASE"/>
    <property type="match status" value="1"/>
</dbReference>
<dbReference type="InterPro" id="IPR015424">
    <property type="entry name" value="PyrdxlP-dep_Trfase"/>
</dbReference>
<dbReference type="InterPro" id="IPR015421">
    <property type="entry name" value="PyrdxlP-dep_Trfase_major"/>
</dbReference>
<keyword evidence="3 7" id="KW-0032">Aminotransferase</keyword>
<dbReference type="PROSITE" id="PS00105">
    <property type="entry name" value="AA_TRANSFER_CLASS_1"/>
    <property type="match status" value="1"/>
</dbReference>
<evidence type="ECO:0000256" key="3">
    <source>
        <dbReference type="ARBA" id="ARBA00022576"/>
    </source>
</evidence>
<dbReference type="Gene3D" id="3.40.640.10">
    <property type="entry name" value="Type I PLP-dependent aspartate aminotransferase-like (Major domain)"/>
    <property type="match status" value="1"/>
</dbReference>
<evidence type="ECO:0000256" key="2">
    <source>
        <dbReference type="ARBA" id="ARBA00007441"/>
    </source>
</evidence>
<comment type="cofactor">
    <cofactor evidence="1">
        <name>pyridoxal 5'-phosphate</name>
        <dbReference type="ChEBI" id="CHEBI:597326"/>
    </cofactor>
</comment>
<dbReference type="SUPFAM" id="SSF53383">
    <property type="entry name" value="PLP-dependent transferases"/>
    <property type="match status" value="1"/>
</dbReference>
<dbReference type="PRINTS" id="PR00753">
    <property type="entry name" value="ACCSYNTHASE"/>
</dbReference>
<protein>
    <submittedName>
        <fullName evidence="7">Aminotransferase</fullName>
        <ecNumber evidence="7">2.6.1.-</ecNumber>
    </submittedName>
</protein>
<keyword evidence="4 7" id="KW-0808">Transferase</keyword>
<organism evidence="7">
    <name type="scientific">metagenome</name>
    <dbReference type="NCBI Taxonomy" id="256318"/>
    <lineage>
        <taxon>unclassified sequences</taxon>
        <taxon>metagenomes</taxon>
    </lineage>
</organism>
<dbReference type="EC" id="2.6.1.-" evidence="7"/>
<dbReference type="GO" id="GO:0008483">
    <property type="term" value="F:transaminase activity"/>
    <property type="evidence" value="ECO:0007669"/>
    <property type="project" value="UniProtKB-KW"/>
</dbReference>